<dbReference type="STRING" id="145388.A0A0D2KDA3"/>
<accession>A0A0D2KDA3</accession>
<dbReference type="InterPro" id="IPR005097">
    <property type="entry name" value="Sacchrp_dh_NADP-bd"/>
</dbReference>
<dbReference type="InterPro" id="IPR036291">
    <property type="entry name" value="NAD(P)-bd_dom_sf"/>
</dbReference>
<protein>
    <recommendedName>
        <fullName evidence="1">Saccharopine dehydrogenase NADP binding domain-containing protein</fullName>
    </recommendedName>
</protein>
<evidence type="ECO:0000313" key="2">
    <source>
        <dbReference type="EMBL" id="KIY93778.1"/>
    </source>
</evidence>
<dbReference type="OrthoDB" id="10268090at2759"/>
<dbReference type="SUPFAM" id="SSF51735">
    <property type="entry name" value="NAD(P)-binding Rossmann-fold domains"/>
    <property type="match status" value="1"/>
</dbReference>
<dbReference type="Proteomes" id="UP000054498">
    <property type="component" value="Unassembled WGS sequence"/>
</dbReference>
<dbReference type="RefSeq" id="XP_013892798.1">
    <property type="nucleotide sequence ID" value="XM_014037344.1"/>
</dbReference>
<dbReference type="PANTHER" id="PTHR43796">
    <property type="entry name" value="CARBOXYNORSPERMIDINE SYNTHASE"/>
    <property type="match status" value="1"/>
</dbReference>
<feature type="domain" description="Saccharopine dehydrogenase NADP binding" evidence="1">
    <location>
        <begin position="37"/>
        <end position="161"/>
    </location>
</feature>
<proteinExistence type="predicted"/>
<keyword evidence="3" id="KW-1185">Reference proteome</keyword>
<dbReference type="Gene3D" id="3.40.50.720">
    <property type="entry name" value="NAD(P)-binding Rossmann-like Domain"/>
    <property type="match status" value="1"/>
</dbReference>
<gene>
    <name evidence="2" type="ORF">MNEG_14183</name>
</gene>
<dbReference type="KEGG" id="mng:MNEG_14183"/>
<name>A0A0D2KDA3_9CHLO</name>
<evidence type="ECO:0000313" key="3">
    <source>
        <dbReference type="Proteomes" id="UP000054498"/>
    </source>
</evidence>
<dbReference type="PANTHER" id="PTHR43796:SF2">
    <property type="entry name" value="CARBOXYNORSPERMIDINE SYNTHASE"/>
    <property type="match status" value="1"/>
</dbReference>
<dbReference type="GeneID" id="25731720"/>
<dbReference type="EMBL" id="KK104530">
    <property type="protein sequence ID" value="KIY93778.1"/>
    <property type="molecule type" value="Genomic_DNA"/>
</dbReference>
<organism evidence="2 3">
    <name type="scientific">Monoraphidium neglectum</name>
    <dbReference type="NCBI Taxonomy" id="145388"/>
    <lineage>
        <taxon>Eukaryota</taxon>
        <taxon>Viridiplantae</taxon>
        <taxon>Chlorophyta</taxon>
        <taxon>core chlorophytes</taxon>
        <taxon>Chlorophyceae</taxon>
        <taxon>CS clade</taxon>
        <taxon>Sphaeropleales</taxon>
        <taxon>Selenastraceae</taxon>
        <taxon>Monoraphidium</taxon>
    </lineage>
</organism>
<sequence>MHLQARPRAVSSAPSTRRSAINRSRIVVCDAADKKKVIVVGGTGRVGSATASSLLENFGDQYDVSVSGRTRENFEKIVQLRPRLQGARFVPCDITDLEAVKATIAGADLVVHTAGPFQRSSNFNVVEAAIDLKIPYMDVCDDTTYSEGVKAYSDRAAAAGVPGLTTAGIYPGTSNVMAAHILSIARGEYDEEWRYK</sequence>
<dbReference type="Pfam" id="PF03435">
    <property type="entry name" value="Sacchrp_dh_NADP"/>
    <property type="match status" value="1"/>
</dbReference>
<dbReference type="AlphaFoldDB" id="A0A0D2KDA3"/>
<reference evidence="2 3" key="1">
    <citation type="journal article" date="2013" name="BMC Genomics">
        <title>Reconstruction of the lipid metabolism for the microalga Monoraphidium neglectum from its genome sequence reveals characteristics suitable for biofuel production.</title>
        <authorList>
            <person name="Bogen C."/>
            <person name="Al-Dilaimi A."/>
            <person name="Albersmeier A."/>
            <person name="Wichmann J."/>
            <person name="Grundmann M."/>
            <person name="Rupp O."/>
            <person name="Lauersen K.J."/>
            <person name="Blifernez-Klassen O."/>
            <person name="Kalinowski J."/>
            <person name="Goesmann A."/>
            <person name="Mussgnug J.H."/>
            <person name="Kruse O."/>
        </authorList>
    </citation>
    <scope>NUCLEOTIDE SEQUENCE [LARGE SCALE GENOMIC DNA]</scope>
    <source>
        <strain evidence="2 3">SAG 48.87</strain>
    </source>
</reference>
<evidence type="ECO:0000259" key="1">
    <source>
        <dbReference type="Pfam" id="PF03435"/>
    </source>
</evidence>